<evidence type="ECO:0000256" key="7">
    <source>
        <dbReference type="PIRSR" id="PIRSR602401-1"/>
    </source>
</evidence>
<evidence type="ECO:0000256" key="3">
    <source>
        <dbReference type="ARBA" id="ARBA00022723"/>
    </source>
</evidence>
<dbReference type="PRINTS" id="PR00385">
    <property type="entry name" value="P450"/>
</dbReference>
<keyword evidence="2 7" id="KW-0349">Heme</keyword>
<dbReference type="PANTHER" id="PTHR24291:SF50">
    <property type="entry name" value="BIFUNCTIONAL ALBAFLAVENONE MONOOXYGENASE_TERPENE SYNTHASE"/>
    <property type="match status" value="1"/>
</dbReference>
<sequence length="326" mass="37688">MFGRGWEESDDGDRIYALHKHLIANVNKYMFLPWLQPFGYAEFVRKNQEWRGLCNKMLDIRAAEIKENPEKFKNDETALTMLLTSKDKEGNPFFTRSRMVSTVCGFLNGAYDTTHATTFWLIYHLAKYPEIQEKLRLEIFKVLGSRKTCSVEEARQIEYLEAYIKESMRYVATVPINQRINYEEDITVGGWKIPKGTCVNIPNTLAFMNPDYFGPDADSFRPERFMTGDPWAEKAKRTWSAFGAYKRMCIGFTFALVELKAILISILQRYKVELVDPNIKPEIMVEAGVNQPKNHVLLRFIKHDAQAIAVENNLVWWGLQTSAQGA</sequence>
<dbReference type="Pfam" id="PF00067">
    <property type="entry name" value="p450"/>
    <property type="match status" value="1"/>
</dbReference>
<dbReference type="GO" id="GO:0004497">
    <property type="term" value="F:monooxygenase activity"/>
    <property type="evidence" value="ECO:0007669"/>
    <property type="project" value="UniProtKB-KW"/>
</dbReference>
<evidence type="ECO:0000256" key="4">
    <source>
        <dbReference type="ARBA" id="ARBA00023002"/>
    </source>
</evidence>
<evidence type="ECO:0000256" key="1">
    <source>
        <dbReference type="ARBA" id="ARBA00010617"/>
    </source>
</evidence>
<evidence type="ECO:0008006" key="10">
    <source>
        <dbReference type="Google" id="ProtNLM"/>
    </source>
</evidence>
<reference evidence="8" key="1">
    <citation type="submission" date="2021-01" db="EMBL/GenBank/DDBJ databases">
        <authorList>
            <person name="Corre E."/>
            <person name="Pelletier E."/>
            <person name="Niang G."/>
            <person name="Scheremetjew M."/>
            <person name="Finn R."/>
            <person name="Kale V."/>
            <person name="Holt S."/>
            <person name="Cochrane G."/>
            <person name="Meng A."/>
            <person name="Brown T."/>
            <person name="Cohen L."/>
        </authorList>
    </citation>
    <scope>NUCLEOTIDE SEQUENCE</scope>
    <source>
        <strain evidence="8">GSBS06</strain>
    </source>
</reference>
<evidence type="ECO:0000313" key="9">
    <source>
        <dbReference type="EMBL" id="CAE0432720.1"/>
    </source>
</evidence>
<dbReference type="EMBL" id="HBIN01004322">
    <property type="protein sequence ID" value="CAE0432719.1"/>
    <property type="molecule type" value="Transcribed_RNA"/>
</dbReference>
<dbReference type="InterPro" id="IPR001128">
    <property type="entry name" value="Cyt_P450"/>
</dbReference>
<keyword evidence="3 7" id="KW-0479">Metal-binding</keyword>
<dbReference type="GO" id="GO:0005506">
    <property type="term" value="F:iron ion binding"/>
    <property type="evidence" value="ECO:0007669"/>
    <property type="project" value="InterPro"/>
</dbReference>
<name>A0A6S8BK88_9STRA</name>
<protein>
    <recommendedName>
        <fullName evidence="10">Cytochrome P450</fullName>
    </recommendedName>
</protein>
<evidence type="ECO:0000313" key="8">
    <source>
        <dbReference type="EMBL" id="CAE0432719.1"/>
    </source>
</evidence>
<dbReference type="PANTHER" id="PTHR24291">
    <property type="entry name" value="CYTOCHROME P450 FAMILY 4"/>
    <property type="match status" value="1"/>
</dbReference>
<keyword evidence="4" id="KW-0560">Oxidoreductase</keyword>
<dbReference type="GO" id="GO:0020037">
    <property type="term" value="F:heme binding"/>
    <property type="evidence" value="ECO:0007669"/>
    <property type="project" value="InterPro"/>
</dbReference>
<evidence type="ECO:0000256" key="6">
    <source>
        <dbReference type="ARBA" id="ARBA00023033"/>
    </source>
</evidence>
<organism evidence="8">
    <name type="scientific">Aplanochytrium stocchinoi</name>
    <dbReference type="NCBI Taxonomy" id="215587"/>
    <lineage>
        <taxon>Eukaryota</taxon>
        <taxon>Sar</taxon>
        <taxon>Stramenopiles</taxon>
        <taxon>Bigyra</taxon>
        <taxon>Labyrinthulomycetes</taxon>
        <taxon>Thraustochytrida</taxon>
        <taxon>Thraustochytriidae</taxon>
        <taxon>Aplanochytrium</taxon>
    </lineage>
</organism>
<keyword evidence="6" id="KW-0503">Monooxygenase</keyword>
<comment type="cofactor">
    <cofactor evidence="7">
        <name>heme</name>
        <dbReference type="ChEBI" id="CHEBI:30413"/>
    </cofactor>
</comment>
<dbReference type="GO" id="GO:0016705">
    <property type="term" value="F:oxidoreductase activity, acting on paired donors, with incorporation or reduction of molecular oxygen"/>
    <property type="evidence" value="ECO:0007669"/>
    <property type="project" value="InterPro"/>
</dbReference>
<proteinExistence type="inferred from homology"/>
<keyword evidence="5 7" id="KW-0408">Iron</keyword>
<dbReference type="SUPFAM" id="SSF48264">
    <property type="entry name" value="Cytochrome P450"/>
    <property type="match status" value="1"/>
</dbReference>
<dbReference type="InterPro" id="IPR002401">
    <property type="entry name" value="Cyt_P450_E_grp-I"/>
</dbReference>
<dbReference type="EMBL" id="HBIN01004323">
    <property type="protein sequence ID" value="CAE0432720.1"/>
    <property type="molecule type" value="Transcribed_RNA"/>
</dbReference>
<evidence type="ECO:0000256" key="2">
    <source>
        <dbReference type="ARBA" id="ARBA00022617"/>
    </source>
</evidence>
<dbReference type="PRINTS" id="PR00463">
    <property type="entry name" value="EP450I"/>
</dbReference>
<accession>A0A6S8BK88</accession>
<comment type="similarity">
    <text evidence="1">Belongs to the cytochrome P450 family.</text>
</comment>
<feature type="binding site" description="axial binding residue" evidence="7">
    <location>
        <position position="249"/>
    </location>
    <ligand>
        <name>heme</name>
        <dbReference type="ChEBI" id="CHEBI:30413"/>
    </ligand>
    <ligandPart>
        <name>Fe</name>
        <dbReference type="ChEBI" id="CHEBI:18248"/>
    </ligandPart>
</feature>
<dbReference type="AlphaFoldDB" id="A0A6S8BK88"/>
<evidence type="ECO:0000256" key="5">
    <source>
        <dbReference type="ARBA" id="ARBA00023004"/>
    </source>
</evidence>
<dbReference type="Gene3D" id="1.10.630.10">
    <property type="entry name" value="Cytochrome P450"/>
    <property type="match status" value="1"/>
</dbReference>
<dbReference type="InterPro" id="IPR050196">
    <property type="entry name" value="Cytochrome_P450_Monoox"/>
</dbReference>
<dbReference type="InterPro" id="IPR036396">
    <property type="entry name" value="Cyt_P450_sf"/>
</dbReference>
<gene>
    <name evidence="8" type="ORF">ASTO00021_LOCUS3037</name>
    <name evidence="9" type="ORF">ASTO00021_LOCUS3038</name>
</gene>